<organism evidence="1 2">
    <name type="scientific">Metaclostridioides mangenotii</name>
    <dbReference type="NCBI Taxonomy" id="1540"/>
    <lineage>
        <taxon>Bacteria</taxon>
        <taxon>Bacillati</taxon>
        <taxon>Bacillota</taxon>
        <taxon>Clostridia</taxon>
        <taxon>Peptostreptococcales</taxon>
        <taxon>Peptostreptococcaceae</taxon>
        <taxon>Metaclostridioides</taxon>
    </lineage>
</organism>
<dbReference type="EMBL" id="JAGGJX010000008">
    <property type="protein sequence ID" value="MBP1856395.1"/>
    <property type="molecule type" value="Genomic_DNA"/>
</dbReference>
<dbReference type="Proteomes" id="UP000767291">
    <property type="component" value="Unassembled WGS sequence"/>
</dbReference>
<dbReference type="InterPro" id="IPR041073">
    <property type="entry name" value="MobL"/>
</dbReference>
<gene>
    <name evidence="1" type="ORF">J2Z43_002847</name>
</gene>
<keyword evidence="2" id="KW-1185">Reference proteome</keyword>
<evidence type="ECO:0000313" key="2">
    <source>
        <dbReference type="Proteomes" id="UP000767291"/>
    </source>
</evidence>
<protein>
    <submittedName>
        <fullName evidence="1">Succinate dehydrogenase flavin-adding protein (Antitoxin of CptAB toxin-antitoxin module)</fullName>
    </submittedName>
</protein>
<proteinExistence type="predicted"/>
<evidence type="ECO:0000313" key="1">
    <source>
        <dbReference type="EMBL" id="MBP1856395.1"/>
    </source>
</evidence>
<comment type="caution">
    <text evidence="1">The sequence shown here is derived from an EMBL/GenBank/DDBJ whole genome shotgun (WGS) entry which is preliminary data.</text>
</comment>
<dbReference type="RefSeq" id="WP_268828410.1">
    <property type="nucleotide sequence ID" value="NZ_BAAACS010000005.1"/>
</dbReference>
<reference evidence="1 2" key="1">
    <citation type="submission" date="2021-03" db="EMBL/GenBank/DDBJ databases">
        <title>Genomic Encyclopedia of Type Strains, Phase IV (KMG-IV): sequencing the most valuable type-strain genomes for metagenomic binning, comparative biology and taxonomic classification.</title>
        <authorList>
            <person name="Goeker M."/>
        </authorList>
    </citation>
    <scope>NUCLEOTIDE SEQUENCE [LARGE SCALE GENOMIC DNA]</scope>
    <source>
        <strain evidence="1 2">DSM 1289</strain>
    </source>
</reference>
<name>A0ABS4EEM2_9FIRM</name>
<dbReference type="Pfam" id="PF18555">
    <property type="entry name" value="MobL"/>
    <property type="match status" value="1"/>
</dbReference>
<sequence>MYKKAIENLPKDKKQWAYEYNTMKESRVYLDKITEHYLKNYKKEEYEELIKLLDEQQENLLYTYGEGKHNYYKNYKENKIKDLYKRMGNLQ</sequence>
<accession>A0ABS4EEM2</accession>